<keyword evidence="3" id="KW-1185">Reference proteome</keyword>
<dbReference type="AlphaFoldDB" id="A0A8J7HXK8"/>
<reference evidence="2 3" key="1">
    <citation type="journal article" date="2021" name="Int. J. Syst. Evol. Microbiol.">
        <title>Amazonocrinis nigriterrae gen. nov., sp. nov., Atlanticothrix silvestris gen. nov., sp. nov. and Dendronalium phyllosphericum gen. nov., sp. nov., nostocacean cyanobacteria from Brazilian environments.</title>
        <authorList>
            <person name="Alvarenga D.O."/>
            <person name="Andreote A.P.D."/>
            <person name="Branco L.H.Z."/>
            <person name="Delbaje E."/>
            <person name="Cruz R.B."/>
            <person name="Varani A.M."/>
            <person name="Fiore M.F."/>
        </authorList>
    </citation>
    <scope>NUCLEOTIDE SEQUENCE [LARGE SCALE GENOMIC DNA]</scope>
    <source>
        <strain evidence="2 3">CENA67</strain>
    </source>
</reference>
<dbReference type="Pfam" id="PF08443">
    <property type="entry name" value="RimK"/>
    <property type="match status" value="1"/>
</dbReference>
<dbReference type="GO" id="GO:0016874">
    <property type="term" value="F:ligase activity"/>
    <property type="evidence" value="ECO:0007669"/>
    <property type="project" value="UniProtKB-KW"/>
</dbReference>
<comment type="caution">
    <text evidence="2">The sequence shown here is derived from an EMBL/GenBank/DDBJ whole genome shotgun (WGS) entry which is preliminary data.</text>
</comment>
<dbReference type="InterPro" id="IPR013651">
    <property type="entry name" value="ATP-grasp_RimK-type"/>
</dbReference>
<proteinExistence type="predicted"/>
<dbReference type="Proteomes" id="UP000632766">
    <property type="component" value="Unassembled WGS sequence"/>
</dbReference>
<gene>
    <name evidence="2" type="ORF">I8748_24955</name>
</gene>
<dbReference type="RefSeq" id="WP_198127185.1">
    <property type="nucleotide sequence ID" value="NZ_JAECZC010000060.1"/>
</dbReference>
<sequence length="280" mass="33265">MINNIRLWIEACKELEINFEFIHPNQNLIKLIINNKNYYFANYDTPFVSKIISEMFQYRDYTYHLLKGIVNVPKTKAFLSPFCQDPLYKDWAYSEYRDIDFLVEEINQTFSLPVIIKKTAKSSVNNVFICHDRDNLRISLEKIYQFNSDKYNNFALASEYIDINHEYRAIIFNNELFLVYEKSRLEPHLSSDLSPTDCKVSKYVYINNENLIDNINNFIQPIFKKIPISYGQFNIALDKNGEYWLTEIIPHPNFDSFIKNNSEQIIVDMFKRMLISLGSE</sequence>
<dbReference type="SUPFAM" id="SSF56059">
    <property type="entry name" value="Glutathione synthetase ATP-binding domain-like"/>
    <property type="match status" value="1"/>
</dbReference>
<evidence type="ECO:0000313" key="3">
    <source>
        <dbReference type="Proteomes" id="UP000632766"/>
    </source>
</evidence>
<name>A0A8J7HXK8_9NOST</name>
<feature type="domain" description="ATP-grasp fold RimK-type" evidence="1">
    <location>
        <begin position="96"/>
        <end position="181"/>
    </location>
</feature>
<dbReference type="EMBL" id="JAECZC010000060">
    <property type="protein sequence ID" value="MBH8565385.1"/>
    <property type="molecule type" value="Genomic_DNA"/>
</dbReference>
<keyword evidence="2" id="KW-0436">Ligase</keyword>
<accession>A0A8J7HXK8</accession>
<organism evidence="2 3">
    <name type="scientific">Amazonocrinis nigriterrae CENA67</name>
    <dbReference type="NCBI Taxonomy" id="2794033"/>
    <lineage>
        <taxon>Bacteria</taxon>
        <taxon>Bacillati</taxon>
        <taxon>Cyanobacteriota</taxon>
        <taxon>Cyanophyceae</taxon>
        <taxon>Nostocales</taxon>
        <taxon>Nostocaceae</taxon>
        <taxon>Amazonocrinis</taxon>
        <taxon>Amazonocrinis nigriterrae</taxon>
    </lineage>
</organism>
<protein>
    <submittedName>
        <fullName evidence="2">Alpha-L-glutamate ligase</fullName>
    </submittedName>
</protein>
<evidence type="ECO:0000259" key="1">
    <source>
        <dbReference type="Pfam" id="PF08443"/>
    </source>
</evidence>
<evidence type="ECO:0000313" key="2">
    <source>
        <dbReference type="EMBL" id="MBH8565385.1"/>
    </source>
</evidence>
<dbReference type="Gene3D" id="3.30.470.20">
    <property type="entry name" value="ATP-grasp fold, B domain"/>
    <property type="match status" value="1"/>
</dbReference>